<sequence>MYLKKIIISGFKSYTHEIVDQLHPRHNVVVGRNGSGKSNFFGAIEFVLSDEYNNLRQSERVGLINKGASRSGFAFVEIVFENVPDSSVKSNETCIRRTISATKDQYKLNGRNATRKEVVEMLDSIGLATTIPYYIVKQGKINQLATARPAQLLQVLLEIGGVRVYDEKLSEIMKLLHDADKCLKQTRIEYSSVTERLKILSKERKEQEKFEQLDKKHRILQFIVLEKKHQDSVAKLQNLDQKEQAWQEKHRQQTLKISEAIENMNVLKRERKENKIALTHALSKQTYLNEEHISLQKQKAQLELQKKDMEAKLTRETYDREDNKTQLHKRMAEIAQTEEEIKNVLEELKSAQEQKDEYGSQLQKKIEMRNEIVDKLRRGVQFSTREERDDFLKQEIEYALNQIDKMKEGLSDTEKEYRIAVESLEIEKKIGAQEEKRLEQLSKEENLYEIRLSQIKKRLQDSKILLEELLLDEMKHKEELQNCQAQYIDHEHKLRKQIGTRAFQGFQSVRKIVNMVKTQAGEDHPVVKGYYGQVLENFECEEAIYRAVETTAGNKLYYHIVESDAVANEIIALCNKHKLPGEYNFLPLNRLQPVEQVHHKEQAIQPLISLLTFEPKYKLALLQIFGKTVLCDDLERAISTNRQYRLSCVTREGDIVKSGTITGGYRAPVSSKVGQYLILRNLTEKILQLENSLKSKCKQIRNAEALIENNEMQHAAEETKFQSLQQNKVQVQTRLRTFPERYRALEQKCAEKERKNHTLKNDLEMLSRKKVSLERELSTQFISVLSEEDERTIALLDKEIRKIEQLKHEAFNAELQLQTKKVRLENKLNVRLIPSRDALTQSMSGLNCTSINKNMKLNEQNQAMVASKINSLVQDINKLDKQVLEMKETDSKLSSEVKHWEQQQKNAEDAIAIKDANQISHETRKQNLEQEINEYAKQISALGVLPEVERVYRTMTLPMVRDSEPLMKELEQTKKQLNKFSAVNRTAIDEHTRVSQTLKGLSQKMKEAEDSLALYETSIEQLRLQRIDCIERIFNTVNTHFGEIFSKFVPTGCGRLILLTRDDPEDGSKVAKNKKDVVPDRYVGLGLQVSFTTSDGILNGMNSLSGGQKTLVAIALIFAMQKYNPAPFYLFDEIDQALDNKYREAIANEIHTLSENSQFITITFRRELVTGADKCFGVRYQNNISHIGPVPKQQAFDFVVDDTIRD</sequence>
<dbReference type="Gene3D" id="3.30.70.1620">
    <property type="match status" value="1"/>
</dbReference>
<dbReference type="SUPFAM" id="SSF52540">
    <property type="entry name" value="P-loop containing nucleoside triphosphate hydrolases"/>
    <property type="match status" value="1"/>
</dbReference>
<evidence type="ECO:0000256" key="2">
    <source>
        <dbReference type="PIRNR" id="PIRNR005719"/>
    </source>
</evidence>
<reference evidence="5" key="2">
    <citation type="submission" date="2020-05" db="UniProtKB">
        <authorList>
            <consortium name="EnsemblMetazoa"/>
        </authorList>
    </citation>
    <scope>IDENTIFICATION</scope>
    <source>
        <strain evidence="5">A-37</strain>
    </source>
</reference>
<dbReference type="InterPro" id="IPR024704">
    <property type="entry name" value="SMC"/>
</dbReference>
<keyword evidence="6" id="KW-1185">Reference proteome</keyword>
<evidence type="ECO:0000256" key="1">
    <source>
        <dbReference type="ARBA" id="ARBA00023054"/>
    </source>
</evidence>
<dbReference type="SUPFAM" id="SSF75553">
    <property type="entry name" value="Smc hinge domain"/>
    <property type="match status" value="1"/>
</dbReference>
<dbReference type="Pfam" id="PF06470">
    <property type="entry name" value="SMC_hinge"/>
    <property type="match status" value="1"/>
</dbReference>
<dbReference type="AlphaFoldDB" id="A0A182LZD3"/>
<evidence type="ECO:0000313" key="5">
    <source>
        <dbReference type="EnsemblMetazoa" id="ACUA005623-PA"/>
    </source>
</evidence>
<dbReference type="PANTHER" id="PTHR43977">
    <property type="entry name" value="STRUCTURAL MAINTENANCE OF CHROMOSOMES PROTEIN 3"/>
    <property type="match status" value="1"/>
</dbReference>
<feature type="coiled-coil region" evidence="3">
    <location>
        <begin position="250"/>
        <end position="368"/>
    </location>
</feature>
<feature type="coiled-coil region" evidence="3">
    <location>
        <begin position="991"/>
        <end position="1025"/>
    </location>
</feature>
<dbReference type="EnsemblMetazoa" id="ACUA005623-RA">
    <property type="protein sequence ID" value="ACUA005623-PA"/>
    <property type="gene ID" value="ACUA005623"/>
</dbReference>
<keyword evidence="1 3" id="KW-0175">Coiled coil</keyword>
<dbReference type="EMBL" id="AXCM01008036">
    <property type="status" value="NOT_ANNOTATED_CDS"/>
    <property type="molecule type" value="Genomic_DNA"/>
</dbReference>
<dbReference type="GO" id="GO:0005694">
    <property type="term" value="C:chromosome"/>
    <property type="evidence" value="ECO:0007669"/>
    <property type="project" value="InterPro"/>
</dbReference>
<reference evidence="6" key="1">
    <citation type="submission" date="2013-09" db="EMBL/GenBank/DDBJ databases">
        <title>The Genome Sequence of Anopheles culicifacies species A.</title>
        <authorList>
            <consortium name="The Broad Institute Genomics Platform"/>
            <person name="Neafsey D.E."/>
            <person name="Besansky N."/>
            <person name="Howell P."/>
            <person name="Walton C."/>
            <person name="Young S.K."/>
            <person name="Zeng Q."/>
            <person name="Gargeya S."/>
            <person name="Fitzgerald M."/>
            <person name="Haas B."/>
            <person name="Abouelleil A."/>
            <person name="Allen A.W."/>
            <person name="Alvarado L."/>
            <person name="Arachchi H.M."/>
            <person name="Berlin A.M."/>
            <person name="Chapman S.B."/>
            <person name="Gainer-Dewar J."/>
            <person name="Goldberg J."/>
            <person name="Griggs A."/>
            <person name="Gujja S."/>
            <person name="Hansen M."/>
            <person name="Howarth C."/>
            <person name="Imamovic A."/>
            <person name="Ireland A."/>
            <person name="Larimer J."/>
            <person name="McCowan C."/>
            <person name="Murphy C."/>
            <person name="Pearson M."/>
            <person name="Poon T.W."/>
            <person name="Priest M."/>
            <person name="Roberts A."/>
            <person name="Saif S."/>
            <person name="Shea T."/>
            <person name="Sisk P."/>
            <person name="Sykes S."/>
            <person name="Wortman J."/>
            <person name="Nusbaum C."/>
            <person name="Birren B."/>
        </authorList>
    </citation>
    <scope>NUCLEOTIDE SEQUENCE [LARGE SCALE GENOMIC DNA]</scope>
    <source>
        <strain evidence="6">A-37</strain>
    </source>
</reference>
<keyword evidence="2" id="KW-0539">Nucleus</keyword>
<comment type="subcellular location">
    <subcellularLocation>
        <location evidence="2">Nucleus</location>
    </subcellularLocation>
</comment>
<evidence type="ECO:0000313" key="6">
    <source>
        <dbReference type="Proteomes" id="UP000075883"/>
    </source>
</evidence>
<feature type="coiled-coil region" evidence="3">
    <location>
        <begin position="679"/>
        <end position="823"/>
    </location>
</feature>
<dbReference type="GO" id="GO:0051276">
    <property type="term" value="P:chromosome organization"/>
    <property type="evidence" value="ECO:0007669"/>
    <property type="project" value="InterPro"/>
</dbReference>
<dbReference type="VEuPathDB" id="VectorBase:ACUA005623"/>
<accession>A0A182LZD3</accession>
<organism evidence="5 6">
    <name type="scientific">Anopheles culicifacies</name>
    <dbReference type="NCBI Taxonomy" id="139723"/>
    <lineage>
        <taxon>Eukaryota</taxon>
        <taxon>Metazoa</taxon>
        <taxon>Ecdysozoa</taxon>
        <taxon>Arthropoda</taxon>
        <taxon>Hexapoda</taxon>
        <taxon>Insecta</taxon>
        <taxon>Pterygota</taxon>
        <taxon>Neoptera</taxon>
        <taxon>Endopterygota</taxon>
        <taxon>Diptera</taxon>
        <taxon>Nematocera</taxon>
        <taxon>Culicoidea</taxon>
        <taxon>Culicidae</taxon>
        <taxon>Anophelinae</taxon>
        <taxon>Anopheles</taxon>
        <taxon>culicifacies species complex</taxon>
    </lineage>
</organism>
<dbReference type="GO" id="GO:0005524">
    <property type="term" value="F:ATP binding"/>
    <property type="evidence" value="ECO:0007669"/>
    <property type="project" value="InterPro"/>
</dbReference>
<dbReference type="GO" id="GO:0016887">
    <property type="term" value="F:ATP hydrolysis activity"/>
    <property type="evidence" value="ECO:0007669"/>
    <property type="project" value="InterPro"/>
</dbReference>
<dbReference type="SMART" id="SM00968">
    <property type="entry name" value="SMC_hinge"/>
    <property type="match status" value="1"/>
</dbReference>
<feature type="domain" description="SMC hinge" evidence="4">
    <location>
        <begin position="528"/>
        <end position="641"/>
    </location>
</feature>
<dbReference type="InterPro" id="IPR010935">
    <property type="entry name" value="SMC_hinge"/>
</dbReference>
<proteinExistence type="inferred from homology"/>
<evidence type="ECO:0000256" key="3">
    <source>
        <dbReference type="SAM" id="Coils"/>
    </source>
</evidence>
<protein>
    <recommendedName>
        <fullName evidence="2">Structural maintenance of chromosomes protein</fullName>
    </recommendedName>
</protein>
<feature type="coiled-coil region" evidence="3">
    <location>
        <begin position="918"/>
        <end position="945"/>
    </location>
</feature>
<dbReference type="Pfam" id="PF02463">
    <property type="entry name" value="SMC_N"/>
    <property type="match status" value="1"/>
</dbReference>
<dbReference type="Gene3D" id="3.40.50.300">
    <property type="entry name" value="P-loop containing nucleotide triphosphate hydrolases"/>
    <property type="match status" value="2"/>
</dbReference>
<name>A0A182LZD3_9DIPT</name>
<comment type="similarity">
    <text evidence="2">Belongs to the SMC family.</text>
</comment>
<dbReference type="PIRSF" id="PIRSF005719">
    <property type="entry name" value="SMC"/>
    <property type="match status" value="1"/>
</dbReference>
<dbReference type="STRING" id="139723.A0A182LZD3"/>
<dbReference type="Gene3D" id="1.20.1060.20">
    <property type="match status" value="1"/>
</dbReference>
<evidence type="ECO:0000259" key="4">
    <source>
        <dbReference type="SMART" id="SM00968"/>
    </source>
</evidence>
<dbReference type="Proteomes" id="UP000075883">
    <property type="component" value="Unassembled WGS sequence"/>
</dbReference>
<dbReference type="InterPro" id="IPR036277">
    <property type="entry name" value="SMC_hinge_sf"/>
</dbReference>
<dbReference type="GO" id="GO:0005634">
    <property type="term" value="C:nucleus"/>
    <property type="evidence" value="ECO:0007669"/>
    <property type="project" value="UniProtKB-SubCell"/>
</dbReference>
<dbReference type="InterPro" id="IPR027417">
    <property type="entry name" value="P-loop_NTPase"/>
</dbReference>
<feature type="coiled-coil region" evidence="3">
    <location>
        <begin position="396"/>
        <end position="486"/>
    </location>
</feature>
<dbReference type="InterPro" id="IPR003395">
    <property type="entry name" value="RecF/RecN/SMC_N"/>
</dbReference>